<keyword evidence="4" id="KW-0378">Hydrolase</keyword>
<sequence length="472" mass="48138">MKLLDIQAAIGTAILLLCLPCDAKHTHQLTHLDGKRHDHRHLHKTIQASPRAEGIENELGARSGQCAFPGGDGMVAVTPGSQNAGWAMSPDQPCTPGMYCPYACEPGMVMMQWDPAATSYTYPLNMHGGLYCDNSGVVHKPFPGKPYCAEGTGTVGAQNTCGKPVSFCQTVLPGNEAMLIATQVGGDSWSQLAVPGPDYWIGSSAHFYVNTPGLTTDECCLWGDGTKPLGNWAPYAIGGQTTSSGQTFYKIGWNPKYMDDFSHITPNFGLKIECAGSGCNGTPCSIDPSANGIGGVTSADQSNGAGGAAFCVVTIPSGGTANIVVFESGNSDAGSGTHDSSSAAAPAPAPSTYTPAPAPSTTETPTTTSTAAPTTTTTTTSKAGHTISLLPSSSVNTTSPTATPNLGAILFQNDTSTSSGVVAPSGTSYSTAALTSPSPIPSTTKKSGASESFASGSILGFVILFAAAGYLL</sequence>
<gene>
    <name evidence="4" type="ORF">K444DRAFT_638122</name>
</gene>
<dbReference type="EMBL" id="KZ613913">
    <property type="protein sequence ID" value="PMD50795.1"/>
    <property type="molecule type" value="Genomic_DNA"/>
</dbReference>
<dbReference type="InParanoid" id="A0A2J6SJ59"/>
<dbReference type="Pfam" id="PF03856">
    <property type="entry name" value="SUN"/>
    <property type="match status" value="1"/>
</dbReference>
<keyword evidence="5" id="KW-1185">Reference proteome</keyword>
<reference evidence="4 5" key="1">
    <citation type="submission" date="2016-04" db="EMBL/GenBank/DDBJ databases">
        <title>A degradative enzymes factory behind the ericoid mycorrhizal symbiosis.</title>
        <authorList>
            <consortium name="DOE Joint Genome Institute"/>
            <person name="Martino E."/>
            <person name="Morin E."/>
            <person name="Grelet G."/>
            <person name="Kuo A."/>
            <person name="Kohler A."/>
            <person name="Daghino S."/>
            <person name="Barry K."/>
            <person name="Choi C."/>
            <person name="Cichocki N."/>
            <person name="Clum A."/>
            <person name="Copeland A."/>
            <person name="Hainaut M."/>
            <person name="Haridas S."/>
            <person name="Labutti K."/>
            <person name="Lindquist E."/>
            <person name="Lipzen A."/>
            <person name="Khouja H.-R."/>
            <person name="Murat C."/>
            <person name="Ohm R."/>
            <person name="Olson A."/>
            <person name="Spatafora J."/>
            <person name="Veneault-Fourrey C."/>
            <person name="Henrissat B."/>
            <person name="Grigoriev I."/>
            <person name="Martin F."/>
            <person name="Perotto S."/>
        </authorList>
    </citation>
    <scope>NUCLEOTIDE SEQUENCE [LARGE SCALE GENOMIC DNA]</scope>
    <source>
        <strain evidence="4 5">E</strain>
    </source>
</reference>
<dbReference type="Proteomes" id="UP000235371">
    <property type="component" value="Unassembled WGS sequence"/>
</dbReference>
<dbReference type="AlphaFoldDB" id="A0A2J6SJ59"/>
<proteinExistence type="inferred from homology"/>
<dbReference type="OrthoDB" id="5554151at2759"/>
<organism evidence="4 5">
    <name type="scientific">Hyaloscypha bicolor E</name>
    <dbReference type="NCBI Taxonomy" id="1095630"/>
    <lineage>
        <taxon>Eukaryota</taxon>
        <taxon>Fungi</taxon>
        <taxon>Dikarya</taxon>
        <taxon>Ascomycota</taxon>
        <taxon>Pezizomycotina</taxon>
        <taxon>Leotiomycetes</taxon>
        <taxon>Helotiales</taxon>
        <taxon>Hyaloscyphaceae</taxon>
        <taxon>Hyaloscypha</taxon>
        <taxon>Hyaloscypha bicolor</taxon>
    </lineage>
</organism>
<accession>A0A2J6SJ59</accession>
<dbReference type="PANTHER" id="PTHR31654">
    <property type="entry name" value="SECRETED BETA-GLUCOSIDASE ADG3-RELATED"/>
    <property type="match status" value="1"/>
</dbReference>
<feature type="region of interest" description="Disordered" evidence="2">
    <location>
        <begin position="430"/>
        <end position="449"/>
    </location>
</feature>
<feature type="signal peptide" evidence="3">
    <location>
        <begin position="1"/>
        <end position="23"/>
    </location>
</feature>
<comment type="similarity">
    <text evidence="1">Belongs to the SUN family.</text>
</comment>
<evidence type="ECO:0000256" key="2">
    <source>
        <dbReference type="SAM" id="MobiDB-lite"/>
    </source>
</evidence>
<dbReference type="FunCoup" id="A0A2J6SJ59">
    <property type="interactions" value="7"/>
</dbReference>
<protein>
    <submittedName>
        <fullName evidence="4">Glycoside hydrolase family 132 protein</fullName>
    </submittedName>
</protein>
<feature type="compositionally biased region" description="Low complexity" evidence="2">
    <location>
        <begin position="340"/>
        <end position="381"/>
    </location>
</feature>
<feature type="region of interest" description="Disordered" evidence="2">
    <location>
        <begin position="331"/>
        <end position="398"/>
    </location>
</feature>
<keyword evidence="3" id="KW-0732">Signal</keyword>
<evidence type="ECO:0000256" key="3">
    <source>
        <dbReference type="SAM" id="SignalP"/>
    </source>
</evidence>
<name>A0A2J6SJ59_9HELO</name>
<dbReference type="InterPro" id="IPR053088">
    <property type="entry name" value="Beta-glucosidase/SUN-like"/>
</dbReference>
<evidence type="ECO:0000256" key="1">
    <source>
        <dbReference type="ARBA" id="ARBA00010579"/>
    </source>
</evidence>
<feature type="chain" id="PRO_5014357384" evidence="3">
    <location>
        <begin position="24"/>
        <end position="472"/>
    </location>
</feature>
<dbReference type="InterPro" id="IPR005556">
    <property type="entry name" value="SUN"/>
</dbReference>
<evidence type="ECO:0000313" key="4">
    <source>
        <dbReference type="EMBL" id="PMD50795.1"/>
    </source>
</evidence>
<dbReference type="GO" id="GO:0016787">
    <property type="term" value="F:hydrolase activity"/>
    <property type="evidence" value="ECO:0007669"/>
    <property type="project" value="UniProtKB-KW"/>
</dbReference>
<dbReference type="RefSeq" id="XP_024727699.1">
    <property type="nucleotide sequence ID" value="XM_024884212.1"/>
</dbReference>
<dbReference type="STRING" id="1095630.A0A2J6SJ59"/>
<dbReference type="GeneID" id="36592289"/>
<evidence type="ECO:0000313" key="5">
    <source>
        <dbReference type="Proteomes" id="UP000235371"/>
    </source>
</evidence>
<dbReference type="PANTHER" id="PTHR31654:SF0">
    <property type="entry name" value="SECRETED BETA-GLUCOSIDASE ADG3-RELATED"/>
    <property type="match status" value="1"/>
</dbReference>
<feature type="compositionally biased region" description="Polar residues" evidence="2">
    <location>
        <begin position="389"/>
        <end position="398"/>
    </location>
</feature>
<feature type="compositionally biased region" description="Low complexity" evidence="2">
    <location>
        <begin position="435"/>
        <end position="444"/>
    </location>
</feature>